<comment type="cofactor">
    <cofactor evidence="3">
        <name>pyridoxal 5'-phosphate</name>
        <dbReference type="ChEBI" id="CHEBI:597326"/>
    </cofactor>
</comment>
<evidence type="ECO:0000256" key="4">
    <source>
        <dbReference type="RuleBase" id="RU004514"/>
    </source>
</evidence>
<protein>
    <recommendedName>
        <fullName evidence="2">Pyridoxal phosphate homeostasis protein</fullName>
        <shortName evidence="2">PLP homeostasis protein</shortName>
    </recommendedName>
</protein>
<organism evidence="6 7">
    <name type="scientific">Hoyosella altamirensis</name>
    <dbReference type="NCBI Taxonomy" id="616997"/>
    <lineage>
        <taxon>Bacteria</taxon>
        <taxon>Bacillati</taxon>
        <taxon>Actinomycetota</taxon>
        <taxon>Actinomycetes</taxon>
        <taxon>Mycobacteriales</taxon>
        <taxon>Hoyosellaceae</taxon>
        <taxon>Hoyosella</taxon>
    </lineage>
</organism>
<dbReference type="PANTHER" id="PTHR10146">
    <property type="entry name" value="PROLINE SYNTHETASE CO-TRANSCRIBED BACTERIAL HOMOLOG PROTEIN"/>
    <property type="match status" value="1"/>
</dbReference>
<proteinExistence type="inferred from homology"/>
<evidence type="ECO:0000256" key="2">
    <source>
        <dbReference type="HAMAP-Rule" id="MF_02087"/>
    </source>
</evidence>
<evidence type="ECO:0000313" key="6">
    <source>
        <dbReference type="EMBL" id="MBB3038865.1"/>
    </source>
</evidence>
<dbReference type="Pfam" id="PF01168">
    <property type="entry name" value="Ala_racemase_N"/>
    <property type="match status" value="1"/>
</dbReference>
<comment type="caution">
    <text evidence="6">The sequence shown here is derived from an EMBL/GenBank/DDBJ whole genome shotgun (WGS) entry which is preliminary data.</text>
</comment>
<reference evidence="6 7" key="1">
    <citation type="submission" date="2020-08" db="EMBL/GenBank/DDBJ databases">
        <title>Sequencing the genomes of 1000 actinobacteria strains.</title>
        <authorList>
            <person name="Klenk H.-P."/>
        </authorList>
    </citation>
    <scope>NUCLEOTIDE SEQUENCE [LARGE SCALE GENOMIC DNA]</scope>
    <source>
        <strain evidence="6 7">DSM 45258</strain>
    </source>
</reference>
<dbReference type="PIRSF" id="PIRSF004848">
    <property type="entry name" value="YBL036c_PLPDEIII"/>
    <property type="match status" value="1"/>
</dbReference>
<accession>A0A839RPY2</accession>
<dbReference type="GO" id="GO:0030170">
    <property type="term" value="F:pyridoxal phosphate binding"/>
    <property type="evidence" value="ECO:0007669"/>
    <property type="project" value="UniProtKB-UniRule"/>
</dbReference>
<dbReference type="EMBL" id="JACHWS010000003">
    <property type="protein sequence ID" value="MBB3038865.1"/>
    <property type="molecule type" value="Genomic_DNA"/>
</dbReference>
<sequence>MDDVLSTARAREIADAVTAQRDRLRDACSAAGRAEREVELLPVTKFFPASDVQILYRLGFRHFGEARAQEAAAKVEAFAELEPGADVRWHMIGRLQRKKASGIARWASSVQSVDSSKLVTALERGVQSALERGDRVSDLSIYLQVSLDQDEQRGGAPPSELEALGEQVAGAKGLRLAGLMCVPPLSAVPEEAFAELGAIHERFVARFPSAVELSAGMSGDAEIAVRHGSTCVRVGTALLGLRTITSP</sequence>
<keyword evidence="7" id="KW-1185">Reference proteome</keyword>
<evidence type="ECO:0000256" key="1">
    <source>
        <dbReference type="ARBA" id="ARBA00022898"/>
    </source>
</evidence>
<dbReference type="RefSeq" id="WP_183377590.1">
    <property type="nucleotide sequence ID" value="NZ_BDDI01000004.1"/>
</dbReference>
<dbReference type="PANTHER" id="PTHR10146:SF14">
    <property type="entry name" value="PYRIDOXAL PHOSPHATE HOMEOSTASIS PROTEIN"/>
    <property type="match status" value="1"/>
</dbReference>
<dbReference type="PROSITE" id="PS01211">
    <property type="entry name" value="UPF0001"/>
    <property type="match status" value="1"/>
</dbReference>
<dbReference type="HAMAP" id="MF_02087">
    <property type="entry name" value="PLP_homeostasis"/>
    <property type="match status" value="1"/>
</dbReference>
<feature type="domain" description="Alanine racemase N-terminal" evidence="5">
    <location>
        <begin position="33"/>
        <end position="242"/>
    </location>
</feature>
<dbReference type="Gene3D" id="3.20.20.10">
    <property type="entry name" value="Alanine racemase"/>
    <property type="match status" value="1"/>
</dbReference>
<dbReference type="SUPFAM" id="SSF51419">
    <property type="entry name" value="PLP-binding barrel"/>
    <property type="match status" value="1"/>
</dbReference>
<evidence type="ECO:0000313" key="7">
    <source>
        <dbReference type="Proteomes" id="UP000567922"/>
    </source>
</evidence>
<dbReference type="InterPro" id="IPR011078">
    <property type="entry name" value="PyrdxlP_homeostasis"/>
</dbReference>
<evidence type="ECO:0000256" key="3">
    <source>
        <dbReference type="PIRSR" id="PIRSR004848-1"/>
    </source>
</evidence>
<dbReference type="CDD" id="cd00635">
    <property type="entry name" value="PLPDE_III_YBL036c_like"/>
    <property type="match status" value="1"/>
</dbReference>
<dbReference type="Proteomes" id="UP000567922">
    <property type="component" value="Unassembled WGS sequence"/>
</dbReference>
<keyword evidence="1 2" id="KW-0663">Pyridoxal phosphate</keyword>
<dbReference type="AlphaFoldDB" id="A0A839RPY2"/>
<name>A0A839RPY2_9ACTN</name>
<comment type="function">
    <text evidence="2">Pyridoxal 5'-phosphate (PLP)-binding protein, which is involved in PLP homeostasis.</text>
</comment>
<dbReference type="InterPro" id="IPR001608">
    <property type="entry name" value="Ala_racemase_N"/>
</dbReference>
<dbReference type="NCBIfam" id="TIGR00044">
    <property type="entry name" value="YggS family pyridoxal phosphate-dependent enzyme"/>
    <property type="match status" value="1"/>
</dbReference>
<feature type="modified residue" description="N6-(pyridoxal phosphate)lysine" evidence="2 3">
    <location>
        <position position="45"/>
    </location>
</feature>
<evidence type="ECO:0000259" key="5">
    <source>
        <dbReference type="Pfam" id="PF01168"/>
    </source>
</evidence>
<gene>
    <name evidence="6" type="ORF">FHU29_003334</name>
</gene>
<comment type="similarity">
    <text evidence="2 4">Belongs to the pyridoxal phosphate-binding protein YggS/PROSC family.</text>
</comment>
<dbReference type="InterPro" id="IPR029066">
    <property type="entry name" value="PLP-binding_barrel"/>
</dbReference>